<evidence type="ECO:0000313" key="1">
    <source>
        <dbReference type="EMBL" id="PTB76473.1"/>
    </source>
</evidence>
<evidence type="ECO:0000313" key="2">
    <source>
        <dbReference type="Proteomes" id="UP000240760"/>
    </source>
</evidence>
<sequence length="106" mass="11436">MAMRSTESPLGVLLVSSPSISCSWVHVACVVWHQSIRQLRLGGEKRGSSTTYSQHYGAVCDSSRHLRWFHLGLSSLSIASHASPLHSAASRPISRAQPLDRAEAAG</sequence>
<proteinExistence type="predicted"/>
<protein>
    <submittedName>
        <fullName evidence="1">Uncharacterized protein</fullName>
    </submittedName>
</protein>
<dbReference type="AlphaFoldDB" id="A0A2T4C4J1"/>
<gene>
    <name evidence="1" type="ORF">M440DRAFT_1253020</name>
</gene>
<dbReference type="EMBL" id="KZ679132">
    <property type="protein sequence ID" value="PTB76473.1"/>
    <property type="molecule type" value="Genomic_DNA"/>
</dbReference>
<reference evidence="1 2" key="1">
    <citation type="submission" date="2016-07" db="EMBL/GenBank/DDBJ databases">
        <title>Multiple horizontal gene transfer events from other fungi enriched the ability of initially mycotrophic Trichoderma (Ascomycota) to feed on dead plant biomass.</title>
        <authorList>
            <consortium name="DOE Joint Genome Institute"/>
            <person name="Aerts A."/>
            <person name="Atanasova L."/>
            <person name="Chenthamara K."/>
            <person name="Zhang J."/>
            <person name="Grujic M."/>
            <person name="Henrissat B."/>
            <person name="Kuo A."/>
            <person name="Salamov A."/>
            <person name="Lipzen A."/>
            <person name="Labutti K."/>
            <person name="Barry K."/>
            <person name="Miao Y."/>
            <person name="Rahimi M.J."/>
            <person name="Shen Q."/>
            <person name="Grigoriev I.V."/>
            <person name="Kubicek C.P."/>
            <person name="Druzhinina I.S."/>
        </authorList>
    </citation>
    <scope>NUCLEOTIDE SEQUENCE [LARGE SCALE GENOMIC DNA]</scope>
    <source>
        <strain evidence="1 2">ATCC 18648</strain>
    </source>
</reference>
<dbReference type="Proteomes" id="UP000240760">
    <property type="component" value="Unassembled WGS sequence"/>
</dbReference>
<keyword evidence="2" id="KW-1185">Reference proteome</keyword>
<name>A0A2T4C4J1_TRILO</name>
<organism evidence="1 2">
    <name type="scientific">Trichoderma longibrachiatum ATCC 18648</name>
    <dbReference type="NCBI Taxonomy" id="983965"/>
    <lineage>
        <taxon>Eukaryota</taxon>
        <taxon>Fungi</taxon>
        <taxon>Dikarya</taxon>
        <taxon>Ascomycota</taxon>
        <taxon>Pezizomycotina</taxon>
        <taxon>Sordariomycetes</taxon>
        <taxon>Hypocreomycetidae</taxon>
        <taxon>Hypocreales</taxon>
        <taxon>Hypocreaceae</taxon>
        <taxon>Trichoderma</taxon>
    </lineage>
</organism>
<accession>A0A2T4C4J1</accession>